<dbReference type="AlphaFoldDB" id="F2U4V1"/>
<dbReference type="OrthoDB" id="5946976at2759"/>
<sequence>MFGLLVVVVGALAALAGVPATSAVPARLHRADPWTSVSDVLHAGVVDHAFPGAVALVVNKTATMYSNAVGAFTYGLPPPFSQGNPAMHSDAKFDLASLTKVLATTTATMTFYQRGELQLDELVSSDRLLGAPYAQNGKGPIKVLNLLLHNSGYPPDPYPGYWSKAFACPATQQRDPPEVFTCQSQIFTALMKQTLENPIGKKYVYSDLSMITMMYVVGTLARRLNYISQAQVRPDCLAGVDVSSISDTAHPVDQCYYEAYVRKFVIERLNLDHTGFLPPKNEWGNCVPTWNDTTPDAPGPGYRNRVIQGQVSDQNAYALGGIAGHAGLFSTAGDIAVLTRRILFAEHGDDFVNKTTAHKFTTAYNLTQSSRALGWDTNNYQMNTYRGCANLSSTTFTHTGYTGTEVCNDPERGIITVLLTNRVYPKADDESEAKIHAYRQKFNNAVRAVVDAMWA</sequence>
<name>F2U4V1_SALR5</name>
<dbReference type="Proteomes" id="UP000007799">
    <property type="component" value="Unassembled WGS sequence"/>
</dbReference>
<dbReference type="SUPFAM" id="SSF56601">
    <property type="entry name" value="beta-lactamase/transpeptidase-like"/>
    <property type="match status" value="1"/>
</dbReference>
<dbReference type="RefSeq" id="XP_004995903.1">
    <property type="nucleotide sequence ID" value="XM_004995846.1"/>
</dbReference>
<dbReference type="PANTHER" id="PTHR43283">
    <property type="entry name" value="BETA-LACTAMASE-RELATED"/>
    <property type="match status" value="1"/>
</dbReference>
<dbReference type="MEROPS" id="S12.A26"/>
<dbReference type="GeneID" id="16076489"/>
<dbReference type="InterPro" id="IPR012338">
    <property type="entry name" value="Beta-lactam/transpept-like"/>
</dbReference>
<reference evidence="4" key="1">
    <citation type="submission" date="2009-08" db="EMBL/GenBank/DDBJ databases">
        <title>Annotation of Salpingoeca rosetta.</title>
        <authorList>
            <consortium name="The Broad Institute Genome Sequencing Platform"/>
            <person name="Russ C."/>
            <person name="Cuomo C."/>
            <person name="Burger G."/>
            <person name="Gray M.W."/>
            <person name="Holland P.W.H."/>
            <person name="King N."/>
            <person name="Lang F.B.F."/>
            <person name="Roger A.J."/>
            <person name="Ruiz-Trillo I."/>
            <person name="Young S.K."/>
            <person name="Zeng Q."/>
            <person name="Gargeya S."/>
            <person name="Alvarado L."/>
            <person name="Berlin A."/>
            <person name="Chapman S.B."/>
            <person name="Chen Z."/>
            <person name="Freedman E."/>
            <person name="Gellesch M."/>
            <person name="Goldberg J."/>
            <person name="Griggs A."/>
            <person name="Gujja S."/>
            <person name="Heilman E."/>
            <person name="Heiman D."/>
            <person name="Howarth C."/>
            <person name="Mehta T."/>
            <person name="Neiman D."/>
            <person name="Pearson M."/>
            <person name="Roberts A."/>
            <person name="Saif S."/>
            <person name="Shea T."/>
            <person name="Shenoy N."/>
            <person name="Sisk P."/>
            <person name="Stolte C."/>
            <person name="Sykes S."/>
            <person name="White J."/>
            <person name="Yandava C."/>
            <person name="Haas B."/>
            <person name="Nusbaum C."/>
            <person name="Birren B."/>
        </authorList>
    </citation>
    <scope>NUCLEOTIDE SEQUENCE [LARGE SCALE GENOMIC DNA]</scope>
    <source>
        <strain evidence="4">ATCC 50818</strain>
    </source>
</reference>
<evidence type="ECO:0000256" key="1">
    <source>
        <dbReference type="ARBA" id="ARBA00022801"/>
    </source>
</evidence>
<keyword evidence="5" id="KW-1185">Reference proteome</keyword>
<dbReference type="EMBL" id="GL832961">
    <property type="protein sequence ID" value="EGD82667.1"/>
    <property type="molecule type" value="Genomic_DNA"/>
</dbReference>
<dbReference type="KEGG" id="sre:PTSG_03327"/>
<dbReference type="Pfam" id="PF00144">
    <property type="entry name" value="Beta-lactamase"/>
    <property type="match status" value="1"/>
</dbReference>
<feature type="chain" id="PRO_5003290293" description="Beta-lactamase-related domain-containing protein" evidence="2">
    <location>
        <begin position="24"/>
        <end position="455"/>
    </location>
</feature>
<feature type="domain" description="Beta-lactamase-related" evidence="3">
    <location>
        <begin position="41"/>
        <end position="434"/>
    </location>
</feature>
<dbReference type="eggNOG" id="ENOG502QVG3">
    <property type="taxonomic scope" value="Eukaryota"/>
</dbReference>
<evidence type="ECO:0000313" key="4">
    <source>
        <dbReference type="EMBL" id="EGD82667.1"/>
    </source>
</evidence>
<protein>
    <recommendedName>
        <fullName evidence="3">Beta-lactamase-related domain-containing protein</fullName>
    </recommendedName>
</protein>
<dbReference type="InParanoid" id="F2U4V1"/>
<keyword evidence="2" id="KW-0732">Signal</keyword>
<dbReference type="GO" id="GO:0016787">
    <property type="term" value="F:hydrolase activity"/>
    <property type="evidence" value="ECO:0007669"/>
    <property type="project" value="UniProtKB-KW"/>
</dbReference>
<organism evidence="5">
    <name type="scientific">Salpingoeca rosetta (strain ATCC 50818 / BSB-021)</name>
    <dbReference type="NCBI Taxonomy" id="946362"/>
    <lineage>
        <taxon>Eukaryota</taxon>
        <taxon>Choanoflagellata</taxon>
        <taxon>Craspedida</taxon>
        <taxon>Salpingoecidae</taxon>
        <taxon>Salpingoeca</taxon>
    </lineage>
</organism>
<evidence type="ECO:0000259" key="3">
    <source>
        <dbReference type="Pfam" id="PF00144"/>
    </source>
</evidence>
<dbReference type="Gene3D" id="3.40.710.10">
    <property type="entry name" value="DD-peptidase/beta-lactamase superfamily"/>
    <property type="match status" value="1"/>
</dbReference>
<dbReference type="STRING" id="946362.F2U4V1"/>
<dbReference type="InterPro" id="IPR050789">
    <property type="entry name" value="Diverse_Enzym_Activities"/>
</dbReference>
<proteinExistence type="predicted"/>
<dbReference type="InterPro" id="IPR001466">
    <property type="entry name" value="Beta-lactam-related"/>
</dbReference>
<dbReference type="PANTHER" id="PTHR43283:SF11">
    <property type="entry name" value="BETA-LACTAMASE-RELATED DOMAIN-CONTAINING PROTEIN"/>
    <property type="match status" value="1"/>
</dbReference>
<gene>
    <name evidence="4" type="ORF">PTSG_03327</name>
</gene>
<evidence type="ECO:0000313" key="5">
    <source>
        <dbReference type="Proteomes" id="UP000007799"/>
    </source>
</evidence>
<accession>F2U4V1</accession>
<dbReference type="OMA" id="GWIPHRD"/>
<keyword evidence="1" id="KW-0378">Hydrolase</keyword>
<feature type="signal peptide" evidence="2">
    <location>
        <begin position="1"/>
        <end position="23"/>
    </location>
</feature>
<evidence type="ECO:0000256" key="2">
    <source>
        <dbReference type="SAM" id="SignalP"/>
    </source>
</evidence>